<reference evidence="2" key="1">
    <citation type="submission" date="2023-03" db="EMBL/GenBank/DDBJ databases">
        <title>Electrophorus voltai genome.</title>
        <authorList>
            <person name="Bian C."/>
        </authorList>
    </citation>
    <scope>NUCLEOTIDE SEQUENCE</scope>
    <source>
        <strain evidence="2">CB-2022</strain>
        <tissue evidence="2">Muscle</tissue>
    </source>
</reference>
<sequence>MVGRLQRARLTVPEAALYERAAPPGKQSCRHGVRGLSSVSPHLQGRAAKPAGLRKVNLGRKLCSSEVTVARKLHCSRWRNTGMECRNQAAEKGGVSLERPGHLCPTDSLWAPQRRSNRTSPDAGAATAPRVNCIRAQ</sequence>
<evidence type="ECO:0000313" key="2">
    <source>
        <dbReference type="EMBL" id="KAK1799237.1"/>
    </source>
</evidence>
<evidence type="ECO:0000313" key="3">
    <source>
        <dbReference type="Proteomes" id="UP001239994"/>
    </source>
</evidence>
<name>A0AAD8ZHR1_9TELE</name>
<feature type="region of interest" description="Disordered" evidence="1">
    <location>
        <begin position="96"/>
        <end position="137"/>
    </location>
</feature>
<gene>
    <name evidence="2" type="ORF">P4O66_006708</name>
</gene>
<accession>A0AAD8ZHR1</accession>
<keyword evidence="3" id="KW-1185">Reference proteome</keyword>
<protein>
    <submittedName>
        <fullName evidence="2">Uncharacterized protein</fullName>
    </submittedName>
</protein>
<dbReference type="EMBL" id="JAROKS010000012">
    <property type="protein sequence ID" value="KAK1799237.1"/>
    <property type="molecule type" value="Genomic_DNA"/>
</dbReference>
<feature type="region of interest" description="Disordered" evidence="1">
    <location>
        <begin position="21"/>
        <end position="51"/>
    </location>
</feature>
<evidence type="ECO:0000256" key="1">
    <source>
        <dbReference type="SAM" id="MobiDB-lite"/>
    </source>
</evidence>
<organism evidence="2 3">
    <name type="scientific">Electrophorus voltai</name>
    <dbReference type="NCBI Taxonomy" id="2609070"/>
    <lineage>
        <taxon>Eukaryota</taxon>
        <taxon>Metazoa</taxon>
        <taxon>Chordata</taxon>
        <taxon>Craniata</taxon>
        <taxon>Vertebrata</taxon>
        <taxon>Euteleostomi</taxon>
        <taxon>Actinopterygii</taxon>
        <taxon>Neopterygii</taxon>
        <taxon>Teleostei</taxon>
        <taxon>Ostariophysi</taxon>
        <taxon>Gymnotiformes</taxon>
        <taxon>Gymnotoidei</taxon>
        <taxon>Gymnotidae</taxon>
        <taxon>Electrophorus</taxon>
    </lineage>
</organism>
<dbReference type="AlphaFoldDB" id="A0AAD8ZHR1"/>
<dbReference type="Proteomes" id="UP001239994">
    <property type="component" value="Unassembled WGS sequence"/>
</dbReference>
<comment type="caution">
    <text evidence="2">The sequence shown here is derived from an EMBL/GenBank/DDBJ whole genome shotgun (WGS) entry which is preliminary data.</text>
</comment>
<proteinExistence type="predicted"/>